<comment type="cofactor">
    <cofactor evidence="1">
        <name>[4Fe-4S] cluster</name>
        <dbReference type="ChEBI" id="CHEBI:49883"/>
    </cofactor>
</comment>
<evidence type="ECO:0000256" key="9">
    <source>
        <dbReference type="ARBA" id="ARBA00023295"/>
    </source>
</evidence>
<keyword evidence="11" id="KW-1185">Reference proteome</keyword>
<evidence type="ECO:0000256" key="5">
    <source>
        <dbReference type="ARBA" id="ARBA00022801"/>
    </source>
</evidence>
<dbReference type="Gene3D" id="1.10.1670.10">
    <property type="entry name" value="Helix-hairpin-Helix base-excision DNA repair enzymes (C-terminal)"/>
    <property type="match status" value="1"/>
</dbReference>
<dbReference type="GO" id="GO:0046872">
    <property type="term" value="F:metal ion binding"/>
    <property type="evidence" value="ECO:0007669"/>
    <property type="project" value="UniProtKB-KW"/>
</dbReference>
<dbReference type="Proteomes" id="UP000613208">
    <property type="component" value="Unassembled WGS sequence"/>
</dbReference>
<keyword evidence="3" id="KW-0479">Metal-binding</keyword>
<accession>A0A916QA71</accession>
<keyword evidence="5" id="KW-0378">Hydrolase</keyword>
<dbReference type="PROSITE" id="PS00764">
    <property type="entry name" value="ENDONUCLEASE_III_1"/>
    <property type="match status" value="1"/>
</dbReference>
<evidence type="ECO:0000313" key="11">
    <source>
        <dbReference type="Proteomes" id="UP000613208"/>
    </source>
</evidence>
<keyword evidence="4" id="KW-0227">DNA damage</keyword>
<evidence type="ECO:0000256" key="2">
    <source>
        <dbReference type="ARBA" id="ARBA00008343"/>
    </source>
</evidence>
<keyword evidence="7" id="KW-0411">Iron-sulfur</keyword>
<evidence type="ECO:0000256" key="3">
    <source>
        <dbReference type="ARBA" id="ARBA00022723"/>
    </source>
</evidence>
<evidence type="ECO:0000256" key="7">
    <source>
        <dbReference type="ARBA" id="ARBA00023014"/>
    </source>
</evidence>
<protein>
    <submittedName>
        <fullName evidence="10">Uncharacterized protein</fullName>
    </submittedName>
</protein>
<keyword evidence="6" id="KW-0408">Iron</keyword>
<reference evidence="10" key="1">
    <citation type="submission" date="2020-06" db="EMBL/GenBank/DDBJ databases">
        <title>Characterization of fructooligosaccharide metabolism and fructooligosaccharide-degrading enzymes in human commensal butyrate producers.</title>
        <authorList>
            <person name="Tanno H."/>
            <person name="Fujii T."/>
            <person name="Hirano K."/>
            <person name="Maeno S."/>
            <person name="Tonozuka T."/>
            <person name="Sakamoto M."/>
            <person name="Ohkuma M."/>
            <person name="Tochio T."/>
            <person name="Endo A."/>
        </authorList>
    </citation>
    <scope>NUCLEOTIDE SEQUENCE</scope>
    <source>
        <strain evidence="10">JCM 17466</strain>
    </source>
</reference>
<evidence type="ECO:0000313" key="10">
    <source>
        <dbReference type="EMBL" id="GFO85710.1"/>
    </source>
</evidence>
<evidence type="ECO:0000256" key="8">
    <source>
        <dbReference type="ARBA" id="ARBA00023204"/>
    </source>
</evidence>
<organism evidence="10 11">
    <name type="scientific">Anaerostipes butyraticus</name>
    <dbReference type="NCBI Taxonomy" id="645466"/>
    <lineage>
        <taxon>Bacteria</taxon>
        <taxon>Bacillati</taxon>
        <taxon>Bacillota</taxon>
        <taxon>Clostridia</taxon>
        <taxon>Lachnospirales</taxon>
        <taxon>Lachnospiraceae</taxon>
        <taxon>Anaerostipes</taxon>
    </lineage>
</organism>
<evidence type="ECO:0000256" key="6">
    <source>
        <dbReference type="ARBA" id="ARBA00023004"/>
    </source>
</evidence>
<dbReference type="AlphaFoldDB" id="A0A916QA71"/>
<evidence type="ECO:0000256" key="1">
    <source>
        <dbReference type="ARBA" id="ARBA00001966"/>
    </source>
</evidence>
<gene>
    <name evidence="10" type="ORF">ANBU17_20570</name>
</gene>
<evidence type="ECO:0000256" key="4">
    <source>
        <dbReference type="ARBA" id="ARBA00022763"/>
    </source>
</evidence>
<name>A0A916QA71_9FIRM</name>
<dbReference type="GO" id="GO:0006281">
    <property type="term" value="P:DNA repair"/>
    <property type="evidence" value="ECO:0007669"/>
    <property type="project" value="UniProtKB-KW"/>
</dbReference>
<dbReference type="InterPro" id="IPR023170">
    <property type="entry name" value="HhH_base_excis_C"/>
</dbReference>
<dbReference type="RefSeq" id="WP_201311405.1">
    <property type="nucleotide sequence ID" value="NZ_BLYI01000043.1"/>
</dbReference>
<dbReference type="GO" id="GO:0016798">
    <property type="term" value="F:hydrolase activity, acting on glycosyl bonds"/>
    <property type="evidence" value="ECO:0007669"/>
    <property type="project" value="UniProtKB-KW"/>
</dbReference>
<comment type="caution">
    <text evidence="10">The sequence shown here is derived from an EMBL/GenBank/DDBJ whole genome shotgun (WGS) entry which is preliminary data.</text>
</comment>
<keyword evidence="9" id="KW-0326">Glycosidase</keyword>
<keyword evidence="8" id="KW-0234">DNA repair</keyword>
<proteinExistence type="inferred from homology"/>
<dbReference type="GO" id="GO:0051536">
    <property type="term" value="F:iron-sulfur cluster binding"/>
    <property type="evidence" value="ECO:0007669"/>
    <property type="project" value="UniProtKB-KW"/>
</dbReference>
<sequence length="285" mass="33276">MGTDIDAVSDIIEHMDRQLRALYLKHEDGFREKRLWNHTYVKHQIDRRRNHKDFKIQDHIRAMVYSMLSSGITWDDTKKAVSLNLGHVPEIDQIFCQYDPDLLQAKTPETLTDEIKRLNYAGQNTKRQMDGLIHTNLKKMVLLEQRYGTIDSYYHLWIRQDPSMKLLIRALSHKDSPDKYIQMGEVLTAEYLRNIGYDLARPDQHIRQILGSYHLGCSEHFTAAIYETLDLIRNIAENMNKSAAEVHYILWSYCAKGYGEICTSKSPKCCMCAAKKICKNKKYVS</sequence>
<dbReference type="InterPro" id="IPR004035">
    <property type="entry name" value="Endouclease-III_FeS-bd_BS"/>
</dbReference>
<comment type="similarity">
    <text evidence="2">Belongs to the Nth/MutY family.</text>
</comment>
<dbReference type="EMBL" id="BLYI01000043">
    <property type="protein sequence ID" value="GFO85710.1"/>
    <property type="molecule type" value="Genomic_DNA"/>
</dbReference>